<sequence>MPLPLIIGIGAAIAGVAGVGAGIHGGIKMKEASDTVKSAQRRNEQNVARLEDSNKITMQTMDNLGKYEMEIISTFERFSVAFEKIKNPPSFAEIKKDNVALSVFTPQEVKDAAVGASVLLAGLGGAALGTASGFAAAGGTTAAVMALGTASTGTAISALSGAAATNATLAALGGGSLAAGGGGIALGTAVLGGATLGVGLLIGGIIFSVAGSSVSDKADKAWNQMMENEKKINSICDYLDKLKNIAKSFHSALSKINNLYMSHLVRLEAIIEEQEKKKFFLMRLFSKKVDYNKFSDEQKKITKNTILLVGLLYEMCKVQLVEKTENDDELNKINEEAIIHQIEQSEEALSKIDSVA</sequence>
<reference evidence="1 2" key="1">
    <citation type="submission" date="2020-09" db="EMBL/GenBank/DDBJ databases">
        <title>Characterization of Treponema spp. from bovine digital dermatitis in Korea.</title>
        <authorList>
            <person name="Espiritu H.M."/>
            <person name="Cho Y.I."/>
            <person name="Mamuad L."/>
        </authorList>
    </citation>
    <scope>NUCLEOTIDE SEQUENCE [LARGE SCALE GENOMIC DNA]</scope>
    <source>
        <strain evidence="1 2">KS1</strain>
    </source>
</reference>
<dbReference type="EMBL" id="CP061839">
    <property type="protein sequence ID" value="QOW60717.1"/>
    <property type="molecule type" value="Genomic_DNA"/>
</dbReference>
<dbReference type="RefSeq" id="WP_194076168.1">
    <property type="nucleotide sequence ID" value="NZ_CP061839.1"/>
</dbReference>
<organism evidence="1 2">
    <name type="scientific">Treponema pedis</name>
    <dbReference type="NCBI Taxonomy" id="409322"/>
    <lineage>
        <taxon>Bacteria</taxon>
        <taxon>Pseudomonadati</taxon>
        <taxon>Spirochaetota</taxon>
        <taxon>Spirochaetia</taxon>
        <taxon>Spirochaetales</taxon>
        <taxon>Treponemataceae</taxon>
        <taxon>Treponema</taxon>
    </lineage>
</organism>
<dbReference type="Proteomes" id="UP000593915">
    <property type="component" value="Chromosome"/>
</dbReference>
<accession>A0A7S6WP94</accession>
<evidence type="ECO:0000313" key="1">
    <source>
        <dbReference type="EMBL" id="QOW60717.1"/>
    </source>
</evidence>
<protein>
    <submittedName>
        <fullName evidence="1">Uncharacterized protein</fullName>
    </submittedName>
</protein>
<gene>
    <name evidence="1" type="ORF">IFE08_13140</name>
</gene>
<name>A0A7S6WP94_9SPIR</name>
<dbReference type="AlphaFoldDB" id="A0A7S6WP94"/>
<evidence type="ECO:0000313" key="2">
    <source>
        <dbReference type="Proteomes" id="UP000593915"/>
    </source>
</evidence>
<proteinExistence type="predicted"/>